<evidence type="ECO:0000313" key="1">
    <source>
        <dbReference type="EMBL" id="KAF4688505.1"/>
    </source>
</evidence>
<comment type="caution">
    <text evidence="1">The sequence shown here is derived from an EMBL/GenBank/DDBJ whole genome shotgun (WGS) entry which is preliminary data.</text>
</comment>
<proteinExistence type="predicted"/>
<evidence type="ECO:0000313" key="2">
    <source>
        <dbReference type="Proteomes" id="UP000574390"/>
    </source>
</evidence>
<dbReference type="Proteomes" id="UP000574390">
    <property type="component" value="Unassembled WGS sequence"/>
</dbReference>
<dbReference type="EMBL" id="JABANM010036649">
    <property type="protein sequence ID" value="KAF4688505.1"/>
    <property type="molecule type" value="Genomic_DNA"/>
</dbReference>
<accession>A0A7J6NXE6</accession>
<sequence>MSIATSVMALKAHPSQILSLKPRISVEVYDQSFGPDYRYDRSETCVIRYESLEEPSNRGAYPLKEKETFGLTYEFRAHYPLAVLYDQAMAIFEAGGVTKSTCTEVAAYIENNPRGPFKNEGAKPWLYQFLLDPGFDKYYGY</sequence>
<dbReference type="AlphaFoldDB" id="A0A7J6NXE6"/>
<name>A0A7J6NXE6_PEROL</name>
<organism evidence="1 2">
    <name type="scientific">Perkinsus olseni</name>
    <name type="common">Perkinsus atlanticus</name>
    <dbReference type="NCBI Taxonomy" id="32597"/>
    <lineage>
        <taxon>Eukaryota</taxon>
        <taxon>Sar</taxon>
        <taxon>Alveolata</taxon>
        <taxon>Perkinsozoa</taxon>
        <taxon>Perkinsea</taxon>
        <taxon>Perkinsida</taxon>
        <taxon>Perkinsidae</taxon>
        <taxon>Perkinsus</taxon>
    </lineage>
</organism>
<reference evidence="1 2" key="1">
    <citation type="submission" date="2020-04" db="EMBL/GenBank/DDBJ databases">
        <title>Perkinsus olseni comparative genomics.</title>
        <authorList>
            <person name="Bogema D.R."/>
        </authorList>
    </citation>
    <scope>NUCLEOTIDE SEQUENCE [LARGE SCALE GENOMIC DNA]</scope>
    <source>
        <strain evidence="1">ATCC PRA-205</strain>
    </source>
</reference>
<protein>
    <submittedName>
        <fullName evidence="1">Uncharacterized protein</fullName>
    </submittedName>
</protein>
<gene>
    <name evidence="1" type="ORF">FOZ62_028146</name>
</gene>